<proteinExistence type="predicted"/>
<keyword evidence="2" id="KW-1185">Reference proteome</keyword>
<accession>A0ABP8UWB9</accession>
<dbReference type="EMBL" id="BAABFL010000007">
    <property type="protein sequence ID" value="GAA4647851.1"/>
    <property type="molecule type" value="Genomic_DNA"/>
</dbReference>
<gene>
    <name evidence="1" type="ORF">GCM10023116_01130</name>
</gene>
<name>A0ABP8UWB9_9GAMM</name>
<evidence type="ECO:0000313" key="2">
    <source>
        <dbReference type="Proteomes" id="UP001500604"/>
    </source>
</evidence>
<reference evidence="2" key="1">
    <citation type="journal article" date="2019" name="Int. J. Syst. Evol. Microbiol.">
        <title>The Global Catalogue of Microorganisms (GCM) 10K type strain sequencing project: providing services to taxonomists for standard genome sequencing and annotation.</title>
        <authorList>
            <consortium name="The Broad Institute Genomics Platform"/>
            <consortium name="The Broad Institute Genome Sequencing Center for Infectious Disease"/>
            <person name="Wu L."/>
            <person name="Ma J."/>
        </authorList>
    </citation>
    <scope>NUCLEOTIDE SEQUENCE [LARGE SCALE GENOMIC DNA]</scope>
    <source>
        <strain evidence="2">JCM 17805</strain>
    </source>
</reference>
<sequence>MSDSKDALNQTDATTHDGMNLLCDGFRDQLMQNIQHLRQGDGRLVLDTLDETGQWHATQMNGFLKTLVLPPITDAIIALHTHITEKNNTGNGAATEASIQHGVELSDLSYHGAFTVTRQPGDRKQVTLLALHFLRQQMDAIQRQTAIELADQSEDIDLIRCSMILDGLNQSLKNLIQCLLCAAFPDYCSSDRFSHIRIIEDNQCLFDSLSVCPRGRNTWAPAGIPVAGQSIYSQPD</sequence>
<dbReference type="Proteomes" id="UP001500604">
    <property type="component" value="Unassembled WGS sequence"/>
</dbReference>
<organism evidence="1 2">
    <name type="scientific">Kistimonas scapharcae</name>
    <dbReference type="NCBI Taxonomy" id="1036133"/>
    <lineage>
        <taxon>Bacteria</taxon>
        <taxon>Pseudomonadati</taxon>
        <taxon>Pseudomonadota</taxon>
        <taxon>Gammaproteobacteria</taxon>
        <taxon>Oceanospirillales</taxon>
        <taxon>Endozoicomonadaceae</taxon>
        <taxon>Kistimonas</taxon>
    </lineage>
</organism>
<dbReference type="RefSeq" id="WP_345192755.1">
    <property type="nucleotide sequence ID" value="NZ_BAABFL010000007.1"/>
</dbReference>
<comment type="caution">
    <text evidence="1">The sequence shown here is derived from an EMBL/GenBank/DDBJ whole genome shotgun (WGS) entry which is preliminary data.</text>
</comment>
<protein>
    <submittedName>
        <fullName evidence="1">Uncharacterized protein</fullName>
    </submittedName>
</protein>
<evidence type="ECO:0000313" key="1">
    <source>
        <dbReference type="EMBL" id="GAA4647851.1"/>
    </source>
</evidence>